<evidence type="ECO:0000256" key="8">
    <source>
        <dbReference type="ARBA" id="ARBA00022741"/>
    </source>
</evidence>
<keyword evidence="10 15" id="KW-0274">FAD</keyword>
<dbReference type="Gene3D" id="2.40.30.30">
    <property type="entry name" value="Riboflavin kinase-like"/>
    <property type="match status" value="1"/>
</dbReference>
<evidence type="ECO:0000256" key="14">
    <source>
        <dbReference type="ARBA" id="ARBA00049494"/>
    </source>
</evidence>
<dbReference type="Pfam" id="PF06574">
    <property type="entry name" value="FAD_syn"/>
    <property type="match status" value="1"/>
</dbReference>
<comment type="pathway">
    <text evidence="3 15">Cofactor biosynthesis; FMN biosynthesis; FMN from riboflavin (ATP route): step 1/1.</text>
</comment>
<dbReference type="FunFam" id="2.40.30.30:FF:000003">
    <property type="entry name" value="Riboflavin biosynthesis protein"/>
    <property type="match status" value="1"/>
</dbReference>
<protein>
    <recommendedName>
        <fullName evidence="15">Riboflavin biosynthesis protein</fullName>
    </recommendedName>
    <domain>
        <recommendedName>
            <fullName evidence="15">Riboflavin kinase</fullName>
            <ecNumber evidence="15">2.7.1.26</ecNumber>
        </recommendedName>
        <alternativeName>
            <fullName evidence="15">Flavokinase</fullName>
        </alternativeName>
    </domain>
    <domain>
        <recommendedName>
            <fullName evidence="15">FMN adenylyltransferase</fullName>
            <ecNumber evidence="15">2.7.7.2</ecNumber>
        </recommendedName>
        <alternativeName>
            <fullName evidence="15">FAD pyrophosphorylase</fullName>
        </alternativeName>
        <alternativeName>
            <fullName evidence="15">FAD synthase</fullName>
        </alternativeName>
    </domain>
</protein>
<keyword evidence="6 15" id="KW-0808">Transferase</keyword>
<keyword evidence="7 15" id="KW-0548">Nucleotidyltransferase</keyword>
<dbReference type="CDD" id="cd02064">
    <property type="entry name" value="FAD_synthetase_N"/>
    <property type="match status" value="1"/>
</dbReference>
<evidence type="ECO:0000256" key="7">
    <source>
        <dbReference type="ARBA" id="ARBA00022695"/>
    </source>
</evidence>
<comment type="catalytic activity">
    <reaction evidence="13 15">
        <text>riboflavin + ATP = FMN + ADP + H(+)</text>
        <dbReference type="Rhea" id="RHEA:14357"/>
        <dbReference type="ChEBI" id="CHEBI:15378"/>
        <dbReference type="ChEBI" id="CHEBI:30616"/>
        <dbReference type="ChEBI" id="CHEBI:57986"/>
        <dbReference type="ChEBI" id="CHEBI:58210"/>
        <dbReference type="ChEBI" id="CHEBI:456216"/>
        <dbReference type="EC" id="2.7.1.26"/>
    </reaction>
</comment>
<evidence type="ECO:0000256" key="9">
    <source>
        <dbReference type="ARBA" id="ARBA00022777"/>
    </source>
</evidence>
<evidence type="ECO:0000256" key="5">
    <source>
        <dbReference type="ARBA" id="ARBA00022643"/>
    </source>
</evidence>
<evidence type="ECO:0000256" key="3">
    <source>
        <dbReference type="ARBA" id="ARBA00005201"/>
    </source>
</evidence>
<keyword evidence="12" id="KW-0511">Multifunctional enzyme</keyword>
<evidence type="ECO:0000256" key="15">
    <source>
        <dbReference type="PIRNR" id="PIRNR004491"/>
    </source>
</evidence>
<dbReference type="KEGG" id="tav:G4V39_04580"/>
<proteinExistence type="inferred from homology"/>
<keyword evidence="11 15" id="KW-0067">ATP-binding</keyword>
<dbReference type="UniPathway" id="UPA00276">
    <property type="reaction ID" value="UER00406"/>
</dbReference>
<evidence type="ECO:0000256" key="10">
    <source>
        <dbReference type="ARBA" id="ARBA00022827"/>
    </source>
</evidence>
<dbReference type="FunFam" id="3.40.50.620:FF:000021">
    <property type="entry name" value="Riboflavin biosynthesis protein"/>
    <property type="match status" value="1"/>
</dbReference>
<dbReference type="GO" id="GO:0003919">
    <property type="term" value="F:FMN adenylyltransferase activity"/>
    <property type="evidence" value="ECO:0007669"/>
    <property type="project" value="UniProtKB-UniRule"/>
</dbReference>
<dbReference type="InterPro" id="IPR015864">
    <property type="entry name" value="FAD_synthase"/>
</dbReference>
<dbReference type="InterPro" id="IPR014729">
    <property type="entry name" value="Rossmann-like_a/b/a_fold"/>
</dbReference>
<dbReference type="Pfam" id="PF01687">
    <property type="entry name" value="Flavokinase"/>
    <property type="match status" value="1"/>
</dbReference>
<reference evidence="16 17" key="1">
    <citation type="submission" date="2020-02" db="EMBL/GenBank/DDBJ databases">
        <title>Genome analysis of Thermosulfuriphilus ammonigenes ST65T, an anaerobic thermophilic chemolithoautotrophic bacterium isolated from a deep-sea hydrothermal vent.</title>
        <authorList>
            <person name="Slobodkina G."/>
            <person name="Allioux M."/>
            <person name="Merkel A."/>
            <person name="Alain K."/>
            <person name="Jebbar M."/>
            <person name="Slobodkin A."/>
        </authorList>
    </citation>
    <scope>NUCLEOTIDE SEQUENCE [LARGE SCALE GENOMIC DNA]</scope>
    <source>
        <strain evidence="16 17">ST65</strain>
    </source>
</reference>
<dbReference type="NCBIfam" id="NF004162">
    <property type="entry name" value="PRK05627.1-5"/>
    <property type="match status" value="1"/>
</dbReference>
<dbReference type="UniPathway" id="UPA00277">
    <property type="reaction ID" value="UER00407"/>
</dbReference>
<dbReference type="Gene3D" id="3.40.50.620">
    <property type="entry name" value="HUPs"/>
    <property type="match status" value="1"/>
</dbReference>
<keyword evidence="5 15" id="KW-0288">FMN</keyword>
<dbReference type="EC" id="2.7.1.26" evidence="15"/>
<dbReference type="PIRSF" id="PIRSF004491">
    <property type="entry name" value="FAD_Synth"/>
    <property type="match status" value="1"/>
</dbReference>
<evidence type="ECO:0000313" key="16">
    <source>
        <dbReference type="EMBL" id="QIJ71595.1"/>
    </source>
</evidence>
<keyword evidence="9 15" id="KW-0418">Kinase</keyword>
<sequence>MEILEGSKGLIRRLRNPVVTIGNFDGVHLGHQALFQETVHRARKTSGEAVALTFHPHPLKVLRPEAPVKLICTWEDKVELIRRAGLDILIWFRFNQNFARISAEDFVSQYLVKMLGTKTLVVGYDYAFGRGRKGNIDFLKEAGERFGFEVVVVPPQKIDGLVASSTKVRELVAAGEVSTVKKILGRFYQIRGVVIPGHGRGGRLLGIPTANLRIPGDELYPRVGVYAVQVIVGDRCYGGVMNIGFNPTFANGDLSAEVHIFDFSQDIYGQEIKINLIERLRDERKFSSAEELARQIRADIEVARKILAREAGAMASACLEELKAAAS</sequence>
<dbReference type="RefSeq" id="WP_166031813.1">
    <property type="nucleotide sequence ID" value="NZ_CP048877.1"/>
</dbReference>
<dbReference type="PANTHER" id="PTHR22749:SF6">
    <property type="entry name" value="RIBOFLAVIN KINASE"/>
    <property type="match status" value="1"/>
</dbReference>
<evidence type="ECO:0000256" key="2">
    <source>
        <dbReference type="ARBA" id="ARBA00004726"/>
    </source>
</evidence>
<gene>
    <name evidence="16" type="ORF">G4V39_04580</name>
</gene>
<evidence type="ECO:0000313" key="17">
    <source>
        <dbReference type="Proteomes" id="UP000502179"/>
    </source>
</evidence>
<evidence type="ECO:0000256" key="11">
    <source>
        <dbReference type="ARBA" id="ARBA00022840"/>
    </source>
</evidence>
<evidence type="ECO:0000256" key="1">
    <source>
        <dbReference type="ARBA" id="ARBA00002121"/>
    </source>
</evidence>
<dbReference type="EC" id="2.7.7.2" evidence="15"/>
<keyword evidence="8 15" id="KW-0547">Nucleotide-binding</keyword>
<dbReference type="GO" id="GO:0006747">
    <property type="term" value="P:FAD biosynthetic process"/>
    <property type="evidence" value="ECO:0007669"/>
    <property type="project" value="UniProtKB-UniRule"/>
</dbReference>
<dbReference type="PANTHER" id="PTHR22749">
    <property type="entry name" value="RIBOFLAVIN KINASE/FMN ADENYLYLTRANSFERASE"/>
    <property type="match status" value="1"/>
</dbReference>
<evidence type="ECO:0000256" key="13">
    <source>
        <dbReference type="ARBA" id="ARBA00047880"/>
    </source>
</evidence>
<organism evidence="16 17">
    <name type="scientific">Thermosulfuriphilus ammonigenes</name>
    <dbReference type="NCBI Taxonomy" id="1936021"/>
    <lineage>
        <taxon>Bacteria</taxon>
        <taxon>Pseudomonadati</taxon>
        <taxon>Thermodesulfobacteriota</taxon>
        <taxon>Thermodesulfobacteria</taxon>
        <taxon>Thermodesulfobacteriales</taxon>
        <taxon>Thermodesulfobacteriaceae</taxon>
        <taxon>Thermosulfuriphilus</taxon>
    </lineage>
</organism>
<comment type="similarity">
    <text evidence="15">Belongs to the ribF family.</text>
</comment>
<dbReference type="Proteomes" id="UP000502179">
    <property type="component" value="Chromosome"/>
</dbReference>
<comment type="pathway">
    <text evidence="2 15">Cofactor biosynthesis; FAD biosynthesis; FAD from FMN: step 1/1.</text>
</comment>
<keyword evidence="17" id="KW-1185">Reference proteome</keyword>
<dbReference type="NCBIfam" id="TIGR00083">
    <property type="entry name" value="ribF"/>
    <property type="match status" value="1"/>
</dbReference>
<dbReference type="GO" id="GO:0009231">
    <property type="term" value="P:riboflavin biosynthetic process"/>
    <property type="evidence" value="ECO:0007669"/>
    <property type="project" value="InterPro"/>
</dbReference>
<dbReference type="AlphaFoldDB" id="A0A6G7PV87"/>
<dbReference type="InterPro" id="IPR002606">
    <property type="entry name" value="Riboflavin_kinase_bac"/>
</dbReference>
<dbReference type="GO" id="GO:0008531">
    <property type="term" value="F:riboflavin kinase activity"/>
    <property type="evidence" value="ECO:0007669"/>
    <property type="project" value="UniProtKB-UniRule"/>
</dbReference>
<dbReference type="InterPro" id="IPR023468">
    <property type="entry name" value="Riboflavin_kinase"/>
</dbReference>
<dbReference type="SUPFAM" id="SSF82114">
    <property type="entry name" value="Riboflavin kinase-like"/>
    <property type="match status" value="1"/>
</dbReference>
<dbReference type="SUPFAM" id="SSF52374">
    <property type="entry name" value="Nucleotidylyl transferase"/>
    <property type="match status" value="1"/>
</dbReference>
<evidence type="ECO:0000256" key="4">
    <source>
        <dbReference type="ARBA" id="ARBA00022630"/>
    </source>
</evidence>
<dbReference type="GO" id="GO:0005524">
    <property type="term" value="F:ATP binding"/>
    <property type="evidence" value="ECO:0007669"/>
    <property type="project" value="UniProtKB-UniRule"/>
</dbReference>
<dbReference type="EMBL" id="CP048877">
    <property type="protein sequence ID" value="QIJ71595.1"/>
    <property type="molecule type" value="Genomic_DNA"/>
</dbReference>
<dbReference type="NCBIfam" id="NF004160">
    <property type="entry name" value="PRK05627.1-3"/>
    <property type="match status" value="1"/>
</dbReference>
<dbReference type="GO" id="GO:0009398">
    <property type="term" value="P:FMN biosynthetic process"/>
    <property type="evidence" value="ECO:0007669"/>
    <property type="project" value="UniProtKB-UniRule"/>
</dbReference>
<dbReference type="InterPro" id="IPR015865">
    <property type="entry name" value="Riboflavin_kinase_bac/euk"/>
</dbReference>
<comment type="function">
    <text evidence="1">Catalyzes the phosphorylation of riboflavin to FMN followed by the adenylation of FMN to FAD.</text>
</comment>
<name>A0A6G7PV87_9BACT</name>
<dbReference type="SMART" id="SM00904">
    <property type="entry name" value="Flavokinase"/>
    <property type="match status" value="1"/>
</dbReference>
<dbReference type="InterPro" id="IPR023465">
    <property type="entry name" value="Riboflavin_kinase_dom_sf"/>
</dbReference>
<accession>A0A6G7PV87</accession>
<comment type="catalytic activity">
    <reaction evidence="14 15">
        <text>FMN + ATP + H(+) = FAD + diphosphate</text>
        <dbReference type="Rhea" id="RHEA:17237"/>
        <dbReference type="ChEBI" id="CHEBI:15378"/>
        <dbReference type="ChEBI" id="CHEBI:30616"/>
        <dbReference type="ChEBI" id="CHEBI:33019"/>
        <dbReference type="ChEBI" id="CHEBI:57692"/>
        <dbReference type="ChEBI" id="CHEBI:58210"/>
        <dbReference type="EC" id="2.7.7.2"/>
    </reaction>
</comment>
<evidence type="ECO:0000256" key="6">
    <source>
        <dbReference type="ARBA" id="ARBA00022679"/>
    </source>
</evidence>
<evidence type="ECO:0000256" key="12">
    <source>
        <dbReference type="ARBA" id="ARBA00023268"/>
    </source>
</evidence>
<keyword evidence="4 15" id="KW-0285">Flavoprotein</keyword>